<accession>A0A6H9YX11</accession>
<feature type="chain" id="PRO_5026019051" description="Secreted protein" evidence="1">
    <location>
        <begin position="28"/>
        <end position="169"/>
    </location>
</feature>
<reference evidence="2 3" key="1">
    <citation type="submission" date="2019-09" db="EMBL/GenBank/DDBJ databases">
        <title>Actinomadura physcomitrii sp. nov., a novel actinomycete isolated from moss [Physcomitrium sphaericum (Ludw) Fuernr].</title>
        <authorList>
            <person name="Zhuang X."/>
            <person name="Liu C."/>
        </authorList>
    </citation>
    <scope>NUCLEOTIDE SEQUENCE [LARGE SCALE GENOMIC DNA]</scope>
    <source>
        <strain evidence="2 3">HMC1</strain>
    </source>
</reference>
<feature type="signal peptide" evidence="1">
    <location>
        <begin position="1"/>
        <end position="27"/>
    </location>
</feature>
<evidence type="ECO:0000313" key="3">
    <source>
        <dbReference type="Proteomes" id="UP000468735"/>
    </source>
</evidence>
<evidence type="ECO:0008006" key="4">
    <source>
        <dbReference type="Google" id="ProtNLM"/>
    </source>
</evidence>
<comment type="caution">
    <text evidence="2">The sequence shown here is derived from an EMBL/GenBank/DDBJ whole genome shotgun (WGS) entry which is preliminary data.</text>
</comment>
<dbReference type="Proteomes" id="UP000468735">
    <property type="component" value="Unassembled WGS sequence"/>
</dbReference>
<keyword evidence="1" id="KW-0732">Signal</keyword>
<evidence type="ECO:0000313" key="2">
    <source>
        <dbReference type="EMBL" id="KAB2349478.1"/>
    </source>
</evidence>
<gene>
    <name evidence="2" type="ORF">F8566_11880</name>
</gene>
<proteinExistence type="predicted"/>
<organism evidence="2 3">
    <name type="scientific">Actinomadura rudentiformis</name>
    <dbReference type="NCBI Taxonomy" id="359158"/>
    <lineage>
        <taxon>Bacteria</taxon>
        <taxon>Bacillati</taxon>
        <taxon>Actinomycetota</taxon>
        <taxon>Actinomycetes</taxon>
        <taxon>Streptosporangiales</taxon>
        <taxon>Thermomonosporaceae</taxon>
        <taxon>Actinomadura</taxon>
    </lineage>
</organism>
<name>A0A6H9YX11_9ACTN</name>
<protein>
    <recommendedName>
        <fullName evidence="4">Secreted protein</fullName>
    </recommendedName>
</protein>
<keyword evidence="3" id="KW-1185">Reference proteome</keyword>
<sequence length="169" mass="18408">MRTIQRFAIGACTGIVALTSFAGTASAGTGADTVTVRSESAAAPKIIKCRAVAHNPHYSHHAHAADKHRVNIVGTVKCDKKVAKLRIKVVLYKGKSKNRLYKYKESAWKTNYGKSSINHNAARRCVKKQYYKGVAFVQVVFPPGYKPPAGSAKPWSKTVYISACKKQGS</sequence>
<dbReference type="OrthoDB" id="4242284at2"/>
<dbReference type="AlphaFoldDB" id="A0A6H9YX11"/>
<evidence type="ECO:0000256" key="1">
    <source>
        <dbReference type="SAM" id="SignalP"/>
    </source>
</evidence>
<dbReference type="RefSeq" id="WP_151560247.1">
    <property type="nucleotide sequence ID" value="NZ_WBMT01000005.1"/>
</dbReference>
<dbReference type="EMBL" id="WBMT01000005">
    <property type="protein sequence ID" value="KAB2349478.1"/>
    <property type="molecule type" value="Genomic_DNA"/>
</dbReference>